<reference evidence="8 9" key="1">
    <citation type="submission" date="2024-11" db="EMBL/GenBank/DDBJ databases">
        <authorList>
            <person name="Heng Y.C."/>
            <person name="Lim A.C.H."/>
            <person name="Lee J.K.Y."/>
            <person name="Kittelmann S."/>
        </authorList>
    </citation>
    <scope>NUCLEOTIDE SEQUENCE [LARGE SCALE GENOMIC DNA]</scope>
    <source>
        <strain evidence="8 9">WILCCON 0202</strain>
    </source>
</reference>
<keyword evidence="5 6" id="KW-0472">Membrane</keyword>
<feature type="transmembrane region" description="Helical" evidence="6">
    <location>
        <begin position="192"/>
        <end position="212"/>
    </location>
</feature>
<feature type="transmembrane region" description="Helical" evidence="6">
    <location>
        <begin position="7"/>
        <end position="30"/>
    </location>
</feature>
<accession>A0ABW8TZE4</accession>
<feature type="transmembrane region" description="Helical" evidence="6">
    <location>
        <begin position="159"/>
        <end position="177"/>
    </location>
</feature>
<feature type="transmembrane region" description="Helical" evidence="6">
    <location>
        <begin position="257"/>
        <end position="276"/>
    </location>
</feature>
<keyword evidence="3 6" id="KW-0812">Transmembrane</keyword>
<feature type="transmembrane region" description="Helical" evidence="6">
    <location>
        <begin position="321"/>
        <end position="339"/>
    </location>
</feature>
<name>A0ABW8TZE4_9CLOT</name>
<sequence length="478" mass="52303">MDKRRRNIVLAIMVAMFLAAFEGTVVTTAMPTIAKSLKGFEYISWIFSAYLLTSAISTPIYGKLADLYGRKHTICVGITIFIVGSSLCGLSQNMYELIAFRALQGLGAGAILTLTYTIVGDVFALSERARIQGWIGTVWGVSSLIGPFIGGFLIDFLSWHWIFFINVPFGILSIILIQKNLNENFAKLKHKIDILGTLMMTIAIISFLFGVLENSSSFFTYACFAISIATLIIFYFIEKKASEPIIPLSIFNINTSIVNLIAFLVSGILIGIQGYMPMYIQTVLGYRATISGLTMAPMSLAWFLTAFILSKAIPKFGEKMVILAATGTLILSSILLSTLNVSSSIYVLSIFMFIMGFGFGGLFNAVTLIVQSSVGYNMRGAAVAANTLVRTLGQTIAVSIFGSVLNNKIVNYFYHLGFINVDTNNLYSPVNLNKGITTMQIKTAINTGIHSIFAITIVICAVCLILIFILPKKFEEVH</sequence>
<feature type="transmembrane region" description="Helical" evidence="6">
    <location>
        <begin position="449"/>
        <end position="470"/>
    </location>
</feature>
<dbReference type="Proteomes" id="UP001623661">
    <property type="component" value="Unassembled WGS sequence"/>
</dbReference>
<evidence type="ECO:0000256" key="2">
    <source>
        <dbReference type="ARBA" id="ARBA00022448"/>
    </source>
</evidence>
<feature type="transmembrane region" description="Helical" evidence="6">
    <location>
        <begin position="131"/>
        <end position="153"/>
    </location>
</feature>
<evidence type="ECO:0000256" key="5">
    <source>
        <dbReference type="ARBA" id="ARBA00023136"/>
    </source>
</evidence>
<feature type="transmembrane region" description="Helical" evidence="6">
    <location>
        <begin position="218"/>
        <end position="237"/>
    </location>
</feature>
<evidence type="ECO:0000313" key="8">
    <source>
        <dbReference type="EMBL" id="MFL0269933.1"/>
    </source>
</evidence>
<keyword evidence="2" id="KW-0813">Transport</keyword>
<evidence type="ECO:0000256" key="4">
    <source>
        <dbReference type="ARBA" id="ARBA00022989"/>
    </source>
</evidence>
<gene>
    <name evidence="8" type="ORF">ACJDUH_17800</name>
</gene>
<feature type="domain" description="Major facilitator superfamily (MFS) profile" evidence="7">
    <location>
        <begin position="8"/>
        <end position="475"/>
    </location>
</feature>
<dbReference type="CDD" id="cd17502">
    <property type="entry name" value="MFS_Azr1_MDR_like"/>
    <property type="match status" value="1"/>
</dbReference>
<evidence type="ECO:0000256" key="3">
    <source>
        <dbReference type="ARBA" id="ARBA00022692"/>
    </source>
</evidence>
<keyword evidence="4 6" id="KW-1133">Transmembrane helix</keyword>
<dbReference type="InterPro" id="IPR011701">
    <property type="entry name" value="MFS"/>
</dbReference>
<feature type="transmembrane region" description="Helical" evidence="6">
    <location>
        <begin position="288"/>
        <end position="309"/>
    </location>
</feature>
<dbReference type="PANTHER" id="PTHR23501:SF191">
    <property type="entry name" value="VACUOLAR BASIC AMINO ACID TRANSPORTER 4"/>
    <property type="match status" value="1"/>
</dbReference>
<feature type="transmembrane region" description="Helical" evidence="6">
    <location>
        <begin position="42"/>
        <end position="62"/>
    </location>
</feature>
<feature type="transmembrane region" description="Helical" evidence="6">
    <location>
        <begin position="74"/>
        <end position="92"/>
    </location>
</feature>
<dbReference type="Gene3D" id="1.20.1250.20">
    <property type="entry name" value="MFS general substrate transporter like domains"/>
    <property type="match status" value="1"/>
</dbReference>
<dbReference type="PROSITE" id="PS50850">
    <property type="entry name" value="MFS"/>
    <property type="match status" value="1"/>
</dbReference>
<comment type="subcellular location">
    <subcellularLocation>
        <location evidence="1">Cell membrane</location>
        <topology evidence="1">Multi-pass membrane protein</topology>
    </subcellularLocation>
</comment>
<organism evidence="8 9">
    <name type="scientific">Candidatus Clostridium radicumherbarum</name>
    <dbReference type="NCBI Taxonomy" id="3381662"/>
    <lineage>
        <taxon>Bacteria</taxon>
        <taxon>Bacillati</taxon>
        <taxon>Bacillota</taxon>
        <taxon>Clostridia</taxon>
        <taxon>Eubacteriales</taxon>
        <taxon>Clostridiaceae</taxon>
        <taxon>Clostridium</taxon>
    </lineage>
</organism>
<dbReference type="PANTHER" id="PTHR23501">
    <property type="entry name" value="MAJOR FACILITATOR SUPERFAMILY"/>
    <property type="match status" value="1"/>
</dbReference>
<evidence type="ECO:0000256" key="1">
    <source>
        <dbReference type="ARBA" id="ARBA00004651"/>
    </source>
</evidence>
<evidence type="ECO:0000256" key="6">
    <source>
        <dbReference type="SAM" id="Phobius"/>
    </source>
</evidence>
<dbReference type="Pfam" id="PF07690">
    <property type="entry name" value="MFS_1"/>
    <property type="match status" value="1"/>
</dbReference>
<dbReference type="InterPro" id="IPR020846">
    <property type="entry name" value="MFS_dom"/>
</dbReference>
<feature type="transmembrane region" description="Helical" evidence="6">
    <location>
        <begin position="345"/>
        <end position="370"/>
    </location>
</feature>
<dbReference type="RefSeq" id="WP_406766562.1">
    <property type="nucleotide sequence ID" value="NZ_JBJHZY010000005.1"/>
</dbReference>
<dbReference type="EMBL" id="JBJHZY010000005">
    <property type="protein sequence ID" value="MFL0269933.1"/>
    <property type="molecule type" value="Genomic_DNA"/>
</dbReference>
<dbReference type="Gene3D" id="1.20.1720.10">
    <property type="entry name" value="Multidrug resistance protein D"/>
    <property type="match status" value="1"/>
</dbReference>
<comment type="caution">
    <text evidence="8">The sequence shown here is derived from an EMBL/GenBank/DDBJ whole genome shotgun (WGS) entry which is preliminary data.</text>
</comment>
<dbReference type="PRINTS" id="PR01036">
    <property type="entry name" value="TCRTETB"/>
</dbReference>
<keyword evidence="9" id="KW-1185">Reference proteome</keyword>
<dbReference type="InterPro" id="IPR036259">
    <property type="entry name" value="MFS_trans_sf"/>
</dbReference>
<proteinExistence type="predicted"/>
<evidence type="ECO:0000313" key="9">
    <source>
        <dbReference type="Proteomes" id="UP001623661"/>
    </source>
</evidence>
<evidence type="ECO:0000259" key="7">
    <source>
        <dbReference type="PROSITE" id="PS50850"/>
    </source>
</evidence>
<dbReference type="SUPFAM" id="SSF103473">
    <property type="entry name" value="MFS general substrate transporter"/>
    <property type="match status" value="1"/>
</dbReference>
<protein>
    <submittedName>
        <fullName evidence="8">MDR family MFS transporter</fullName>
    </submittedName>
</protein>
<feature type="transmembrane region" description="Helical" evidence="6">
    <location>
        <begin position="98"/>
        <end position="119"/>
    </location>
</feature>